<evidence type="ECO:0000313" key="2">
    <source>
        <dbReference type="EMBL" id="SEF73152.1"/>
    </source>
</evidence>
<proteinExistence type="predicted"/>
<protein>
    <submittedName>
        <fullName evidence="2">Uncharacterized protein</fullName>
    </submittedName>
</protein>
<keyword evidence="1" id="KW-0812">Transmembrane</keyword>
<sequence length="187" mass="21799">MKKSAPFVLLICFSLYHLGFFAVQFLMPMAIHQHWENQIWENDEDFLEGKLIRIPFAMPYGQNQENFQTVNFQMEIEGKVNRVIKQRYFEDHLEVVVVKDELQTKLNEQVKLWIVSLASDQGDFEGPPLQKVLLKSFAKDFVPRVHDFSLAPKLTEILIRHFSPFLVSIPKGIKDILLLPPQGIQFS</sequence>
<dbReference type="Proteomes" id="UP000236736">
    <property type="component" value="Unassembled WGS sequence"/>
</dbReference>
<organism evidence="2 3">
    <name type="scientific">Algoriphagus boritolerans DSM 17298 = JCM 18970</name>
    <dbReference type="NCBI Taxonomy" id="1120964"/>
    <lineage>
        <taxon>Bacteria</taxon>
        <taxon>Pseudomonadati</taxon>
        <taxon>Bacteroidota</taxon>
        <taxon>Cytophagia</taxon>
        <taxon>Cytophagales</taxon>
        <taxon>Cyclobacteriaceae</taxon>
        <taxon>Algoriphagus</taxon>
    </lineage>
</organism>
<gene>
    <name evidence="2" type="ORF">SAMN03080598_01203</name>
</gene>
<dbReference type="EMBL" id="FNVR01000004">
    <property type="protein sequence ID" value="SEF73152.1"/>
    <property type="molecule type" value="Genomic_DNA"/>
</dbReference>
<dbReference type="AlphaFoldDB" id="A0A1H5UDK2"/>
<evidence type="ECO:0000256" key="1">
    <source>
        <dbReference type="SAM" id="Phobius"/>
    </source>
</evidence>
<evidence type="ECO:0000313" key="3">
    <source>
        <dbReference type="Proteomes" id="UP000236736"/>
    </source>
</evidence>
<dbReference type="STRING" id="1120964.GCA_001313265_03045"/>
<name>A0A1H5UDK2_9BACT</name>
<keyword evidence="1" id="KW-1133">Transmembrane helix</keyword>
<accession>A0A1H5UDK2</accession>
<keyword evidence="1" id="KW-0472">Membrane</keyword>
<keyword evidence="3" id="KW-1185">Reference proteome</keyword>
<reference evidence="3" key="1">
    <citation type="submission" date="2016-10" db="EMBL/GenBank/DDBJ databases">
        <authorList>
            <person name="Varghese N."/>
            <person name="Submissions S."/>
        </authorList>
    </citation>
    <scope>NUCLEOTIDE SEQUENCE [LARGE SCALE GENOMIC DNA]</scope>
    <source>
        <strain evidence="3">DSM 17298</strain>
    </source>
</reference>
<feature type="transmembrane region" description="Helical" evidence="1">
    <location>
        <begin position="7"/>
        <end position="27"/>
    </location>
</feature>